<dbReference type="AlphaFoldDB" id="A0AAV0ZVZ6"/>
<evidence type="ECO:0000313" key="1">
    <source>
        <dbReference type="EMBL" id="CAI8602576.1"/>
    </source>
</evidence>
<name>A0AAV0ZVZ6_VICFA</name>
<protein>
    <submittedName>
        <fullName evidence="1">Uncharacterized protein</fullName>
    </submittedName>
</protein>
<dbReference type="EMBL" id="OX451738">
    <property type="protein sequence ID" value="CAI8602576.1"/>
    <property type="molecule type" value="Genomic_DNA"/>
</dbReference>
<reference evidence="1 2" key="1">
    <citation type="submission" date="2023-01" db="EMBL/GenBank/DDBJ databases">
        <authorList>
            <person name="Kreplak J."/>
        </authorList>
    </citation>
    <scope>NUCLEOTIDE SEQUENCE [LARGE SCALE GENOMIC DNA]</scope>
</reference>
<accession>A0AAV0ZVZ6</accession>
<evidence type="ECO:0000313" key="2">
    <source>
        <dbReference type="Proteomes" id="UP001157006"/>
    </source>
</evidence>
<gene>
    <name evidence="1" type="ORF">VFH_III046920</name>
</gene>
<proteinExistence type="predicted"/>
<sequence>MEMKTQKAGFGCGEQRVGDDIGNIIQTFVGEAVGSLIGEDNCDVAIFSSDDILFSSDRSEFSDKDVLSSKDGSIFIRENDKNFAGNVVESVIIVGYDTISISRENNVNFARVDT</sequence>
<keyword evidence="2" id="KW-1185">Reference proteome</keyword>
<organism evidence="1 2">
    <name type="scientific">Vicia faba</name>
    <name type="common">Broad bean</name>
    <name type="synonym">Faba vulgaris</name>
    <dbReference type="NCBI Taxonomy" id="3906"/>
    <lineage>
        <taxon>Eukaryota</taxon>
        <taxon>Viridiplantae</taxon>
        <taxon>Streptophyta</taxon>
        <taxon>Embryophyta</taxon>
        <taxon>Tracheophyta</taxon>
        <taxon>Spermatophyta</taxon>
        <taxon>Magnoliopsida</taxon>
        <taxon>eudicotyledons</taxon>
        <taxon>Gunneridae</taxon>
        <taxon>Pentapetalae</taxon>
        <taxon>rosids</taxon>
        <taxon>fabids</taxon>
        <taxon>Fabales</taxon>
        <taxon>Fabaceae</taxon>
        <taxon>Papilionoideae</taxon>
        <taxon>50 kb inversion clade</taxon>
        <taxon>NPAAA clade</taxon>
        <taxon>Hologalegina</taxon>
        <taxon>IRL clade</taxon>
        <taxon>Fabeae</taxon>
        <taxon>Vicia</taxon>
    </lineage>
</organism>
<dbReference type="Proteomes" id="UP001157006">
    <property type="component" value="Chromosome 3"/>
</dbReference>